<accession>A0ABV3NBI7</accession>
<organism evidence="1 2">
    <name type="scientific">Trueperella pyogenes</name>
    <dbReference type="NCBI Taxonomy" id="1661"/>
    <lineage>
        <taxon>Bacteria</taxon>
        <taxon>Bacillati</taxon>
        <taxon>Actinomycetota</taxon>
        <taxon>Actinomycetes</taxon>
        <taxon>Actinomycetales</taxon>
        <taxon>Actinomycetaceae</taxon>
        <taxon>Trueperella</taxon>
    </lineage>
</organism>
<dbReference type="GeneID" id="97532552"/>
<dbReference type="EMBL" id="JBAGNM010000005">
    <property type="protein sequence ID" value="MEW6954577.1"/>
    <property type="molecule type" value="Genomic_DNA"/>
</dbReference>
<evidence type="ECO:0000313" key="2">
    <source>
        <dbReference type="Proteomes" id="UP001555100"/>
    </source>
</evidence>
<dbReference type="Proteomes" id="UP001555100">
    <property type="component" value="Unassembled WGS sequence"/>
</dbReference>
<proteinExistence type="predicted"/>
<name>A0ABV3NBI7_9ACTO</name>
<keyword evidence="2" id="KW-1185">Reference proteome</keyword>
<protein>
    <submittedName>
        <fullName evidence="1">Uncharacterized protein</fullName>
    </submittedName>
</protein>
<evidence type="ECO:0000313" key="1">
    <source>
        <dbReference type="EMBL" id="MEW6954577.1"/>
    </source>
</evidence>
<comment type="caution">
    <text evidence="1">The sequence shown here is derived from an EMBL/GenBank/DDBJ whole genome shotgun (WGS) entry which is preliminary data.</text>
</comment>
<gene>
    <name evidence="1" type="ORF">V3M73_06010</name>
</gene>
<sequence length="47" mass="5283">MQAKPGQQRINVAATLATLEGKARDEQINDLEKIHQELTIRLNRAQA</sequence>
<reference evidence="1 2" key="1">
    <citation type="submission" date="2024-01" db="EMBL/GenBank/DDBJ databases">
        <title>Genomic analysis and antimicrobial resistance profiles of Trueperella pyogenes isolated from domestic and wild animals.</title>
        <authorList>
            <person name="Magossi G."/>
            <person name="Gzyl K.E."/>
            <person name="Holman D.B."/>
            <person name="Amat S."/>
        </authorList>
    </citation>
    <scope>NUCLEOTIDE SEQUENCE [LARGE SCALE GENOMIC DNA]</scope>
    <source>
        <strain evidence="1 2">1494</strain>
    </source>
</reference>
<dbReference type="RefSeq" id="WP_155278212.1">
    <property type="nucleotide sequence ID" value="NZ_CP007519.1"/>
</dbReference>